<evidence type="ECO:0000256" key="8">
    <source>
        <dbReference type="ARBA" id="ARBA00022603"/>
    </source>
</evidence>
<dbReference type="Pfam" id="PF01746">
    <property type="entry name" value="tRNA_m1G_MT"/>
    <property type="match status" value="1"/>
</dbReference>
<dbReference type="Gene3D" id="1.10.1270.20">
    <property type="entry name" value="tRNA(m1g37)methyltransferase, domain 2"/>
    <property type="match status" value="1"/>
</dbReference>
<dbReference type="HAMAP" id="MF_00605">
    <property type="entry name" value="TrmD"/>
    <property type="match status" value="1"/>
</dbReference>
<dbReference type="PANTHER" id="PTHR46417">
    <property type="entry name" value="TRNA (GUANINE-N(1)-)-METHYLTRANSFERASE"/>
    <property type="match status" value="1"/>
</dbReference>
<dbReference type="GO" id="GO:0005829">
    <property type="term" value="C:cytosol"/>
    <property type="evidence" value="ECO:0007669"/>
    <property type="project" value="TreeGrafter"/>
</dbReference>
<protein>
    <recommendedName>
        <fullName evidence="6 15">tRNA (guanine-N(1)-)-methyltransferase</fullName>
        <ecNumber evidence="5 15">2.1.1.228</ecNumber>
    </recommendedName>
    <alternativeName>
        <fullName evidence="12 15">M1G-methyltransferase</fullName>
    </alternativeName>
    <alternativeName>
        <fullName evidence="13 15">tRNA [GM37] methyltransferase</fullName>
    </alternativeName>
</protein>
<dbReference type="InterPro" id="IPR029026">
    <property type="entry name" value="tRNA_m1G_MTases_N"/>
</dbReference>
<dbReference type="PIRSF" id="PIRSF000386">
    <property type="entry name" value="tRNA_mtase"/>
    <property type="match status" value="1"/>
</dbReference>
<keyword evidence="9 15" id="KW-0808">Transferase</keyword>
<proteinExistence type="inferred from homology"/>
<evidence type="ECO:0000256" key="16">
    <source>
        <dbReference type="PIRSR" id="PIRSR000386-1"/>
    </source>
</evidence>
<comment type="caution">
    <text evidence="19">The sequence shown here is derived from an EMBL/GenBank/DDBJ whole genome shotgun (WGS) entry which is preliminary data.</text>
</comment>
<evidence type="ECO:0000259" key="18">
    <source>
        <dbReference type="Pfam" id="PF01746"/>
    </source>
</evidence>
<dbReference type="NCBIfam" id="TIGR00088">
    <property type="entry name" value="trmD"/>
    <property type="match status" value="1"/>
</dbReference>
<organism evidence="19 20">
    <name type="scientific">Candidatus Falkowbacteria bacterium CG10_big_fil_rev_8_21_14_0_10_37_14</name>
    <dbReference type="NCBI Taxonomy" id="1974561"/>
    <lineage>
        <taxon>Bacteria</taxon>
        <taxon>Candidatus Falkowiibacteriota</taxon>
    </lineage>
</organism>
<evidence type="ECO:0000256" key="6">
    <source>
        <dbReference type="ARBA" id="ARBA00014679"/>
    </source>
</evidence>
<dbReference type="InterPro" id="IPR016009">
    <property type="entry name" value="tRNA_MeTrfase_TRMD/TRM10"/>
</dbReference>
<evidence type="ECO:0000256" key="1">
    <source>
        <dbReference type="ARBA" id="ARBA00002634"/>
    </source>
</evidence>
<evidence type="ECO:0000256" key="7">
    <source>
        <dbReference type="ARBA" id="ARBA00022490"/>
    </source>
</evidence>
<evidence type="ECO:0000256" key="3">
    <source>
        <dbReference type="ARBA" id="ARBA00007630"/>
    </source>
</evidence>
<accession>A0A2M6WSW6</accession>
<dbReference type="InterPro" id="IPR002649">
    <property type="entry name" value="tRNA_m1G_MeTrfase_TrmD"/>
</dbReference>
<dbReference type="InterPro" id="IPR029028">
    <property type="entry name" value="Alpha/beta_knot_MTases"/>
</dbReference>
<evidence type="ECO:0000256" key="2">
    <source>
        <dbReference type="ARBA" id="ARBA00004496"/>
    </source>
</evidence>
<keyword evidence="8 15" id="KW-0489">Methyltransferase</keyword>
<feature type="binding site" evidence="15 16">
    <location>
        <position position="112"/>
    </location>
    <ligand>
        <name>S-adenosyl-L-methionine</name>
        <dbReference type="ChEBI" id="CHEBI:59789"/>
    </ligand>
</feature>
<keyword evidence="10 15" id="KW-0949">S-adenosyl-L-methionine</keyword>
<evidence type="ECO:0000256" key="14">
    <source>
        <dbReference type="ARBA" id="ARBA00047783"/>
    </source>
</evidence>
<reference evidence="20" key="1">
    <citation type="submission" date="2017-09" db="EMBL/GenBank/DDBJ databases">
        <title>Depth-based differentiation of microbial function through sediment-hosted aquifers and enrichment of novel symbionts in the deep terrestrial subsurface.</title>
        <authorList>
            <person name="Probst A.J."/>
            <person name="Ladd B."/>
            <person name="Jarett J.K."/>
            <person name="Geller-Mcgrath D.E."/>
            <person name="Sieber C.M.K."/>
            <person name="Emerson J.B."/>
            <person name="Anantharaman K."/>
            <person name="Thomas B.C."/>
            <person name="Malmstrom R."/>
            <person name="Stieglmeier M."/>
            <person name="Klingl A."/>
            <person name="Woyke T."/>
            <person name="Ryan C.M."/>
            <person name="Banfield J.F."/>
        </authorList>
    </citation>
    <scope>NUCLEOTIDE SEQUENCE [LARGE SCALE GENOMIC DNA]</scope>
</reference>
<feature type="domain" description="tRNA methyltransferase TRMD/TRM10-type" evidence="18">
    <location>
        <begin position="3"/>
        <end position="217"/>
    </location>
</feature>
<keyword evidence="11 15" id="KW-0819">tRNA processing</keyword>
<dbReference type="EMBL" id="PFAM01000021">
    <property type="protein sequence ID" value="PIT95855.1"/>
    <property type="molecule type" value="Genomic_DNA"/>
</dbReference>
<dbReference type="NCBIfam" id="NF000648">
    <property type="entry name" value="PRK00026.1"/>
    <property type="match status" value="1"/>
</dbReference>
<evidence type="ECO:0000313" key="19">
    <source>
        <dbReference type="EMBL" id="PIT95855.1"/>
    </source>
</evidence>
<dbReference type="Gene3D" id="3.40.1280.10">
    <property type="match status" value="1"/>
</dbReference>
<evidence type="ECO:0000313" key="20">
    <source>
        <dbReference type="Proteomes" id="UP000228533"/>
    </source>
</evidence>
<dbReference type="GO" id="GO:0002939">
    <property type="term" value="P:tRNA N1-guanine methylation"/>
    <property type="evidence" value="ECO:0007669"/>
    <property type="project" value="TreeGrafter"/>
</dbReference>
<dbReference type="GO" id="GO:0052906">
    <property type="term" value="F:tRNA (guanine(37)-N1)-methyltransferase activity"/>
    <property type="evidence" value="ECO:0007669"/>
    <property type="project" value="UniProtKB-UniRule"/>
</dbReference>
<name>A0A2M6WSW6_9BACT</name>
<dbReference type="EC" id="2.1.1.228" evidence="5 15"/>
<gene>
    <name evidence="15" type="primary">trmD</name>
    <name evidence="19" type="ORF">COT94_03345</name>
</gene>
<evidence type="ECO:0000256" key="5">
    <source>
        <dbReference type="ARBA" id="ARBA00012807"/>
    </source>
</evidence>
<sequence>MITFKIITIFPEMFAGYLSASLMARAQNIGAISVEIYNLRDWADDLHRSVDDKPFGGGAGMVMRIETLHAALTAVAGPSAHKVLLSARGRRFTEGVAVEYSKQYQEIVLICGRFEGVDERLLEFIDEEISIGDFVLTGGELPALTMIDAITRLLPEVLGNADSLKDESHNEEGILEYPQYTRPEIFTVDGKDYPVPPVLLSGHHADIAKWRQDNQKIKV</sequence>
<dbReference type="AlphaFoldDB" id="A0A2M6WSW6"/>
<dbReference type="InterPro" id="IPR023148">
    <property type="entry name" value="tRNA_m1G_MeTrfase_C_sf"/>
</dbReference>
<dbReference type="FunFam" id="3.40.1280.10:FF:000001">
    <property type="entry name" value="tRNA (guanine-N(1)-)-methyltransferase"/>
    <property type="match status" value="1"/>
</dbReference>
<evidence type="ECO:0000256" key="10">
    <source>
        <dbReference type="ARBA" id="ARBA00022691"/>
    </source>
</evidence>
<comment type="catalytic activity">
    <reaction evidence="14 15 17">
        <text>guanosine(37) in tRNA + S-adenosyl-L-methionine = N(1)-methylguanosine(37) in tRNA + S-adenosyl-L-homocysteine + H(+)</text>
        <dbReference type="Rhea" id="RHEA:36899"/>
        <dbReference type="Rhea" id="RHEA-COMP:10145"/>
        <dbReference type="Rhea" id="RHEA-COMP:10147"/>
        <dbReference type="ChEBI" id="CHEBI:15378"/>
        <dbReference type="ChEBI" id="CHEBI:57856"/>
        <dbReference type="ChEBI" id="CHEBI:59789"/>
        <dbReference type="ChEBI" id="CHEBI:73542"/>
        <dbReference type="ChEBI" id="CHEBI:74269"/>
        <dbReference type="EC" id="2.1.1.228"/>
    </reaction>
</comment>
<dbReference type="PANTHER" id="PTHR46417:SF1">
    <property type="entry name" value="TRNA (GUANINE-N(1)-)-METHYLTRANSFERASE"/>
    <property type="match status" value="1"/>
</dbReference>
<feature type="binding site" evidence="15 16">
    <location>
        <begin position="131"/>
        <end position="136"/>
    </location>
    <ligand>
        <name>S-adenosyl-L-methionine</name>
        <dbReference type="ChEBI" id="CHEBI:59789"/>
    </ligand>
</feature>
<comment type="similarity">
    <text evidence="3 15 17">Belongs to the RNA methyltransferase TrmD family.</text>
</comment>
<evidence type="ECO:0000256" key="15">
    <source>
        <dbReference type="HAMAP-Rule" id="MF_00605"/>
    </source>
</evidence>
<dbReference type="CDD" id="cd18080">
    <property type="entry name" value="TrmD-like"/>
    <property type="match status" value="1"/>
</dbReference>
<evidence type="ECO:0000256" key="4">
    <source>
        <dbReference type="ARBA" id="ARBA00011738"/>
    </source>
</evidence>
<evidence type="ECO:0000256" key="13">
    <source>
        <dbReference type="ARBA" id="ARBA00033392"/>
    </source>
</evidence>
<evidence type="ECO:0000256" key="12">
    <source>
        <dbReference type="ARBA" id="ARBA00029736"/>
    </source>
</evidence>
<keyword evidence="7 15" id="KW-0963">Cytoplasm</keyword>
<evidence type="ECO:0000256" key="17">
    <source>
        <dbReference type="RuleBase" id="RU003464"/>
    </source>
</evidence>
<comment type="subcellular location">
    <subcellularLocation>
        <location evidence="2 15 17">Cytoplasm</location>
    </subcellularLocation>
</comment>
<comment type="function">
    <text evidence="1 15 17">Specifically methylates guanosine-37 in various tRNAs.</text>
</comment>
<dbReference type="Proteomes" id="UP000228533">
    <property type="component" value="Unassembled WGS sequence"/>
</dbReference>
<evidence type="ECO:0000256" key="9">
    <source>
        <dbReference type="ARBA" id="ARBA00022679"/>
    </source>
</evidence>
<dbReference type="SUPFAM" id="SSF75217">
    <property type="entry name" value="alpha/beta knot"/>
    <property type="match status" value="1"/>
</dbReference>
<comment type="subunit">
    <text evidence="4 15 17">Homodimer.</text>
</comment>
<evidence type="ECO:0000256" key="11">
    <source>
        <dbReference type="ARBA" id="ARBA00022694"/>
    </source>
</evidence>